<evidence type="ECO:0000256" key="1">
    <source>
        <dbReference type="SAM" id="MobiDB-lite"/>
    </source>
</evidence>
<feature type="region of interest" description="Disordered" evidence="1">
    <location>
        <begin position="95"/>
        <end position="120"/>
    </location>
</feature>
<dbReference type="GO" id="GO:0006302">
    <property type="term" value="P:double-strand break repair"/>
    <property type="evidence" value="ECO:0007669"/>
    <property type="project" value="InterPro"/>
</dbReference>
<accession>A0A2C6XWS3</accession>
<dbReference type="InterPro" id="IPR027417">
    <property type="entry name" value="P-loop_NTPase"/>
</dbReference>
<dbReference type="InterPro" id="IPR038729">
    <property type="entry name" value="Rad50/SbcC_AAA"/>
</dbReference>
<evidence type="ECO:0000313" key="3">
    <source>
        <dbReference type="EMBL" id="PHK92982.1"/>
    </source>
</evidence>
<dbReference type="GO" id="GO:0016887">
    <property type="term" value="F:ATP hydrolysis activity"/>
    <property type="evidence" value="ECO:0007669"/>
    <property type="project" value="InterPro"/>
</dbReference>
<evidence type="ECO:0000313" key="4">
    <source>
        <dbReference type="Proteomes" id="UP000223527"/>
    </source>
</evidence>
<dbReference type="SUPFAM" id="SSF52540">
    <property type="entry name" value="P-loop containing nucleoside triphosphate hydrolases"/>
    <property type="match status" value="1"/>
</dbReference>
<dbReference type="GO" id="GO:0000731">
    <property type="term" value="P:DNA synthesis involved in DNA repair"/>
    <property type="evidence" value="ECO:0007669"/>
    <property type="project" value="TreeGrafter"/>
</dbReference>
<dbReference type="PANTHER" id="PTHR32182:SF22">
    <property type="entry name" value="ATP-DEPENDENT ENDONUCLEASE, OLD FAMILY-RELATED"/>
    <property type="match status" value="1"/>
</dbReference>
<evidence type="ECO:0000259" key="2">
    <source>
        <dbReference type="Pfam" id="PF13476"/>
    </source>
</evidence>
<feature type="domain" description="Rad50/SbcC-type AAA" evidence="2">
    <location>
        <begin position="37"/>
        <end position="121"/>
    </location>
</feature>
<name>A0A2C6XWS3_9PROT</name>
<dbReference type="Gene3D" id="3.40.50.300">
    <property type="entry name" value="P-loop containing nucleotide triphosphate hydrolases"/>
    <property type="match status" value="2"/>
</dbReference>
<dbReference type="AlphaFoldDB" id="A0A2C6XWS3"/>
<sequence>MVHFGTGRRTLRLARVVAHRFAGIHAYGAVDDPAPDFIFEPERPITLFEGWNGSGKTSLANAVVWCLTGKLLRSQRLPEGGDKEYACEVERGAEEEVTQHTISPVTPLPTGQHWTPDRSERTVPADTWVELTFVGEDGIRLPPIRRTQSRTPNGKLVEEGPSASDLGLDLITFSLGTTMPGMLPYLQVGSQSELGQAVARLTGLSDLVDLARHATRAKARIRGDLTRQRGADLERVEADFLRHRRDLEERISEFPSMAPTAPLPSADGPAEDLTALEAHFEGIKAESLAHAREVLGDTFDAAEPGQRRNLEASIVPAMEQMRRLSQLQSMERLASLRLEAGPREELEDLICRLLREAQTLEELAADPVLKRRTQLYARVTAWMHEHGHADDGKCAVCQHSLAGVLDAETGSLVSEHLDQVARDSEVLSRTVAQWEEAWTGRLARDLPPSLRRELDRDLPASPATLLRTAMTEELFATEGFAGALSSLRPGVEALTSRALELVPPFAVPALPSLPTSISAATPTLSVVLRRVRRALAFSDWMSCNRPALLQALNTVRTGFSEDEAIVGLDAQLSRLDLIVKGVAPINAATELVRRLVSSRAERTSRLKAIEDCRTAAQALDEIIPIGALATAQVEGLQRRLHGRAEHWRNAIYQNATTFSPEPRRTGMTPQGVIDIHVGRDGVHAPAQHVSNASALRASLLGFYLAFREHVMRTSGGLALVVLDDPQDLLDYDNRQRLARALTALAAGGAQILTTTHDRSFARVLVAEARSGNQIEHRSIHPVNASRRTLETSLAIEDLDRKRSDFIANPDSAPHAQDYANQARIFLEARLGDLFDDPAYPAFSAPSDSTTLMPLYDRLRGLVSGRSNELFRSPVLAKFCADAALAEGAAARRVLNQSHHRDRDALSYVEVQQVDADLRRLRSSVERVHEEFRRYRWREPLENERIEAVARLTGISAPPLNVPIVQDIAAFSGHVPSGGSQDSSVEMFTSAWFANKALFYVRYDTMGFAIPSGSVAIVEATPSAPRDHDLVVARRGRAAFARRLLRPRNGEGFSLAAEATDPRQGKPTLAFEDRAAELHRVVGVLFSQLPPPDGREEATLIGGDPTLARIEVAYRVREDSAVPRAMPGQIILGGAVISPERLDAMEGAMVAVTLEDGDSILKRVGAQLSRSLPYLRQFETIGGLGASVVIATERVEGAPDVPVMLNARPVLGVIYQP</sequence>
<comment type="caution">
    <text evidence="3">The sequence shown here is derived from an EMBL/GenBank/DDBJ whole genome shotgun (WGS) entry which is preliminary data.</text>
</comment>
<proteinExistence type="predicted"/>
<dbReference type="Proteomes" id="UP000223527">
    <property type="component" value="Unassembled WGS sequence"/>
</dbReference>
<dbReference type="PANTHER" id="PTHR32182">
    <property type="entry name" value="DNA REPLICATION AND REPAIR PROTEIN RECF"/>
    <property type="match status" value="1"/>
</dbReference>
<reference evidence="3 4" key="1">
    <citation type="submission" date="2017-10" db="EMBL/GenBank/DDBJ databases">
        <authorList>
            <person name="Banno H."/>
            <person name="Chua N.-H."/>
        </authorList>
    </citation>
    <scope>NUCLEOTIDE SEQUENCE [LARGE SCALE GENOMIC DNA]</scope>
    <source>
        <strain evidence="3 4">YW11</strain>
    </source>
</reference>
<dbReference type="Pfam" id="PF13476">
    <property type="entry name" value="AAA_23"/>
    <property type="match status" value="1"/>
</dbReference>
<protein>
    <recommendedName>
        <fullName evidence="2">Rad50/SbcC-type AAA domain-containing protein</fullName>
    </recommendedName>
</protein>
<organism evidence="3 4">
    <name type="scientific">Teichococcus rhizosphaerae</name>
    <dbReference type="NCBI Taxonomy" id="1335062"/>
    <lineage>
        <taxon>Bacteria</taxon>
        <taxon>Pseudomonadati</taxon>
        <taxon>Pseudomonadota</taxon>
        <taxon>Alphaproteobacteria</taxon>
        <taxon>Acetobacterales</taxon>
        <taxon>Roseomonadaceae</taxon>
        <taxon>Roseomonas</taxon>
    </lineage>
</organism>
<gene>
    <name evidence="3" type="ORF">CR162_21060</name>
</gene>
<keyword evidence="4" id="KW-1185">Reference proteome</keyword>
<dbReference type="EMBL" id="PDNU01000079">
    <property type="protein sequence ID" value="PHK92982.1"/>
    <property type="molecule type" value="Genomic_DNA"/>
</dbReference>
<dbReference type="OrthoDB" id="6725102at2"/>